<feature type="non-terminal residue" evidence="1">
    <location>
        <position position="1"/>
    </location>
</feature>
<protein>
    <submittedName>
        <fullName evidence="1">Uncharacterized protein</fullName>
    </submittedName>
</protein>
<gene>
    <name evidence="1" type="ORF">KIPB_012220</name>
</gene>
<proteinExistence type="predicted"/>
<accession>A0A9K3GNR3</accession>
<dbReference type="Proteomes" id="UP000265618">
    <property type="component" value="Unassembled WGS sequence"/>
</dbReference>
<comment type="caution">
    <text evidence="1">The sequence shown here is derived from an EMBL/GenBank/DDBJ whole genome shotgun (WGS) entry which is preliminary data.</text>
</comment>
<dbReference type="AlphaFoldDB" id="A0A9K3GNR3"/>
<evidence type="ECO:0000313" key="2">
    <source>
        <dbReference type="Proteomes" id="UP000265618"/>
    </source>
</evidence>
<dbReference type="EMBL" id="BDIP01005311">
    <property type="protein sequence ID" value="GIQ89682.1"/>
    <property type="molecule type" value="Genomic_DNA"/>
</dbReference>
<reference evidence="1 2" key="1">
    <citation type="journal article" date="2018" name="PLoS ONE">
        <title>The draft genome of Kipferlia bialata reveals reductive genome evolution in fornicate parasites.</title>
        <authorList>
            <person name="Tanifuji G."/>
            <person name="Takabayashi S."/>
            <person name="Kume K."/>
            <person name="Takagi M."/>
            <person name="Nakayama T."/>
            <person name="Kamikawa R."/>
            <person name="Inagaki Y."/>
            <person name="Hashimoto T."/>
        </authorList>
    </citation>
    <scope>NUCLEOTIDE SEQUENCE [LARGE SCALE GENOMIC DNA]</scope>
    <source>
        <strain evidence="1">NY0173</strain>
    </source>
</reference>
<name>A0A9K3GNR3_9EUKA</name>
<organism evidence="1 2">
    <name type="scientific">Kipferlia bialata</name>
    <dbReference type="NCBI Taxonomy" id="797122"/>
    <lineage>
        <taxon>Eukaryota</taxon>
        <taxon>Metamonada</taxon>
        <taxon>Carpediemonas-like organisms</taxon>
        <taxon>Kipferlia</taxon>
    </lineage>
</organism>
<keyword evidence="2" id="KW-1185">Reference proteome</keyword>
<evidence type="ECO:0000313" key="1">
    <source>
        <dbReference type="EMBL" id="GIQ89682.1"/>
    </source>
</evidence>
<sequence>TPRTGGHLTLALPREADSDRLHVFLQQVENAAKREPELIREWGLRQTTLEEVFLAISRHAEAQNRMKMIRRVQGNLGVGPEPVTDAI</sequence>